<evidence type="ECO:0000313" key="1">
    <source>
        <dbReference type="EMBL" id="MBP2388437.1"/>
    </source>
</evidence>
<name>A0ABS4XJ01_9MICC</name>
<gene>
    <name evidence="1" type="ORF">JOF47_004010</name>
</gene>
<evidence type="ECO:0000313" key="2">
    <source>
        <dbReference type="Proteomes" id="UP001296993"/>
    </source>
</evidence>
<comment type="caution">
    <text evidence="1">The sequence shown here is derived from an EMBL/GenBank/DDBJ whole genome shotgun (WGS) entry which is preliminary data.</text>
</comment>
<accession>A0ABS4XJ01</accession>
<protein>
    <recommendedName>
        <fullName evidence="3">NERD domain-containing protein</fullName>
    </recommendedName>
</protein>
<keyword evidence="2" id="KW-1185">Reference proteome</keyword>
<reference evidence="1 2" key="1">
    <citation type="submission" date="2021-03" db="EMBL/GenBank/DDBJ databases">
        <title>Sequencing the genomes of 1000 actinobacteria strains.</title>
        <authorList>
            <person name="Klenk H.-P."/>
        </authorList>
    </citation>
    <scope>NUCLEOTIDE SEQUENCE [LARGE SCALE GENOMIC DNA]</scope>
    <source>
        <strain evidence="1 2">DSM 15797</strain>
    </source>
</reference>
<evidence type="ECO:0008006" key="3">
    <source>
        <dbReference type="Google" id="ProtNLM"/>
    </source>
</evidence>
<proteinExistence type="predicted"/>
<sequence length="1157" mass="129238">MALDDNQASAMSPNAVRALLRTEYIGGPGILAQEDPYSEVLVQSVSFFGGPYLVSPGSGEHTVADLENLMDAAFREPWMPNDLRGPARQLIQGLLMVSDMVLKRAGLTRGTLPSGSARTPVYVPGSNWLEELSRAAFLSNDELDAHGAWLRMVIDTLALNPGELVDPCVDDITDDRLYISPFLRLSSGYQLVLPLDLLITIRFHLLRFVRQEGELEKFGRQWRDAAFRRVMRLLPRDASPVALENDGVMSRYLLPIDSKRDLHIIVATDPLVDWQLDVWGTYGTQAAMSQLAHLMEPDVRRTYSSAETTLHLVITDSPGRGAVWGIPNIADSDPVLMARSDDLEIMLHHEPDGPLGLLLFAEAVDRRPGESFSTAVLDEFSSYNDHEKSFYFTDGKPATFTLFQTADGIQPRKKYFTETDRHGVIPPVKNPSVLQAQRRYERDAPEIFIIEPHSSYLGYVVELDVRDIFVTIDPDSTEHTGLDLDLLECVAYWVRECAIHTENQSASTTTELVIRRGDPEAWKMTSDWSRSQPAIRVSPMTSGFTLELTETFVALLQEKKNTAERELVSALLVSLFDIDRTELGLPLSKIAPLGTKRMLNSFNQSTNPDMLAHRLPRPLTGHDQVAAQLLDELGEWLRSPNGGNFSVGNFEGHARTELLKSTVGHLFNVLETEIAGYDQRILLDFLIAQNETLSHDAKVNATMLKSRLACFGENSHTVTELVEHRKESASAQRANRFLIEYVAAQPPSGTNTIDVRDYYRLLSVAKELIDRATASDLLHYGIADFQVSILDSGRLGLSRNESVTTAMEIYATASSRRSVRSAQSEDASPETDVFDYAEFIERSADAMRAEFGFTFTELRAVCGGLLEIATADQVTRIDRSEAISKIIEKTALTDSTVNAVLDRIVLTARASFLEIKEDAWPWRYNRDSSYIRRPLVQQGNELVFGFRSIYRLGLYWLDNLLSGRLQGRAKTTEMQRCISEARGRINDAFAHSVAARLQALGMTTLVSVKKIGKNRIVDPNGQDLGDIDVLAYHPDTRSILAVEAKDFEIARTPAEMSNELEKLFHGKKKKKPTVELHQRRMEWLRNNVADVVQAMGTNSNGAPCKLIGLIVTSDPLVTPLVEASPLPVIPFDDVELETLGLIPNRPVRTPNKKHKRR</sequence>
<dbReference type="Proteomes" id="UP001296993">
    <property type="component" value="Unassembled WGS sequence"/>
</dbReference>
<organism evidence="1 2">
    <name type="scientific">Paeniglutamicibacter kerguelensis</name>
    <dbReference type="NCBI Taxonomy" id="254788"/>
    <lineage>
        <taxon>Bacteria</taxon>
        <taxon>Bacillati</taxon>
        <taxon>Actinomycetota</taxon>
        <taxon>Actinomycetes</taxon>
        <taxon>Micrococcales</taxon>
        <taxon>Micrococcaceae</taxon>
        <taxon>Paeniglutamicibacter</taxon>
    </lineage>
</organism>
<dbReference type="RefSeq" id="WP_210002046.1">
    <property type="nucleotide sequence ID" value="NZ_BAAAJY010000001.1"/>
</dbReference>
<dbReference type="EMBL" id="JAGIOF010000003">
    <property type="protein sequence ID" value="MBP2388437.1"/>
    <property type="molecule type" value="Genomic_DNA"/>
</dbReference>